<evidence type="ECO:0000256" key="1">
    <source>
        <dbReference type="SAM" id="SignalP"/>
    </source>
</evidence>
<feature type="signal peptide" evidence="1">
    <location>
        <begin position="1"/>
        <end position="23"/>
    </location>
</feature>
<name>A0A1W0E6V8_9MICR</name>
<dbReference type="Proteomes" id="UP000192758">
    <property type="component" value="Unassembled WGS sequence"/>
</dbReference>
<dbReference type="EMBL" id="MNPJ01000016">
    <property type="protein sequence ID" value="OQS54899.1"/>
    <property type="molecule type" value="Genomic_DNA"/>
</dbReference>
<gene>
    <name evidence="2" type="ORF">EHP00_2110</name>
</gene>
<accession>A0A1W0E6V8</accession>
<dbReference type="VEuPathDB" id="MicrosporidiaDB:EHP00_2110"/>
<feature type="chain" id="PRO_5011963772" evidence="1">
    <location>
        <begin position="24"/>
        <end position="142"/>
    </location>
</feature>
<sequence>MLFAKFSICVLIFSACKLFSKFGLNDGSLFLRKECLYVKISFERCVIFLVNSSQFNVAELLTFLTCFNSKNFSVKFTIILFVYSLKQNIIKLKVLTFSIFINKKITFKNPQFIQIVLILNKNMFYPFFFINKWFKRITNRLF</sequence>
<protein>
    <submittedName>
        <fullName evidence="2">Uncharacterized protein</fullName>
    </submittedName>
</protein>
<comment type="caution">
    <text evidence="2">The sequence shown here is derived from an EMBL/GenBank/DDBJ whole genome shotgun (WGS) entry which is preliminary data.</text>
</comment>
<dbReference type="AlphaFoldDB" id="A0A1W0E6V8"/>
<keyword evidence="1" id="KW-0732">Signal</keyword>
<keyword evidence="3" id="KW-1185">Reference proteome</keyword>
<proteinExistence type="predicted"/>
<evidence type="ECO:0000313" key="2">
    <source>
        <dbReference type="EMBL" id="OQS54899.1"/>
    </source>
</evidence>
<dbReference type="PROSITE" id="PS51257">
    <property type="entry name" value="PROKAR_LIPOPROTEIN"/>
    <property type="match status" value="1"/>
</dbReference>
<evidence type="ECO:0000313" key="3">
    <source>
        <dbReference type="Proteomes" id="UP000192758"/>
    </source>
</evidence>
<organism evidence="2 3">
    <name type="scientific">Ecytonucleospora hepatopenaei</name>
    <dbReference type="NCBI Taxonomy" id="646526"/>
    <lineage>
        <taxon>Eukaryota</taxon>
        <taxon>Fungi</taxon>
        <taxon>Fungi incertae sedis</taxon>
        <taxon>Microsporidia</taxon>
        <taxon>Enterocytozoonidae</taxon>
        <taxon>Ecytonucleospora</taxon>
    </lineage>
</organism>
<reference evidence="2 3" key="1">
    <citation type="journal article" date="2017" name="Environ. Microbiol.">
        <title>Decay of the glycolytic pathway and adaptation to intranuclear parasitism within Enterocytozoonidae microsporidia.</title>
        <authorList>
            <person name="Wiredu Boakye D."/>
            <person name="Jaroenlak P."/>
            <person name="Prachumwat A."/>
            <person name="Williams T.A."/>
            <person name="Bateman K.S."/>
            <person name="Itsathitphaisarn O."/>
            <person name="Sritunyalucksana K."/>
            <person name="Paszkiewicz K.H."/>
            <person name="Moore K.A."/>
            <person name="Stentiford G.D."/>
            <person name="Williams B.A."/>
        </authorList>
    </citation>
    <scope>NUCLEOTIDE SEQUENCE [LARGE SCALE GENOMIC DNA]</scope>
    <source>
        <strain evidence="2 3">TH1</strain>
    </source>
</reference>